<evidence type="ECO:0000313" key="2">
    <source>
        <dbReference type="Proteomes" id="UP000823561"/>
    </source>
</evidence>
<reference evidence="1" key="1">
    <citation type="submission" date="2020-10" db="EMBL/GenBank/DDBJ databases">
        <title>Chromosome-scale genome assembly of the Allis shad, Alosa alosa.</title>
        <authorList>
            <person name="Margot Z."/>
            <person name="Christophe K."/>
            <person name="Cabau C."/>
            <person name="Louis A."/>
            <person name="Berthelot C."/>
            <person name="Parey E."/>
            <person name="Roest Crollius H."/>
            <person name="Montfort J."/>
            <person name="Robinson-Rechavi M."/>
            <person name="Bucao C."/>
            <person name="Bouchez O."/>
            <person name="Gislard M."/>
            <person name="Lluch J."/>
            <person name="Milhes M."/>
            <person name="Lampietro C."/>
            <person name="Lopez Roques C."/>
            <person name="Donnadieu C."/>
            <person name="Braasch I."/>
            <person name="Desvignes T."/>
            <person name="Postlethwait J."/>
            <person name="Bobe J."/>
            <person name="Guiguen Y."/>
        </authorList>
    </citation>
    <scope>NUCLEOTIDE SEQUENCE</scope>
    <source>
        <strain evidence="1">M-15738</strain>
        <tissue evidence="1">Blood</tissue>
    </source>
</reference>
<sequence length="86" mass="9670">MNKTTRVSHFRNEPTLIFLSLREARTYGAQIFLSRRCGSKTLQNITPTLTLRGLQISISTLSLERHSPCYQQNASQMQDTGCSPAP</sequence>
<dbReference type="Proteomes" id="UP000823561">
    <property type="component" value="Chromosome 10"/>
</dbReference>
<protein>
    <submittedName>
        <fullName evidence="1">Uncharacterized protein</fullName>
    </submittedName>
</protein>
<gene>
    <name evidence="1" type="ORF">AALO_G00144570</name>
</gene>
<proteinExistence type="predicted"/>
<evidence type="ECO:0000313" key="1">
    <source>
        <dbReference type="EMBL" id="KAG5275189.1"/>
    </source>
</evidence>
<comment type="caution">
    <text evidence="1">The sequence shown here is derived from an EMBL/GenBank/DDBJ whole genome shotgun (WGS) entry which is preliminary data.</text>
</comment>
<name>A0AAV6GK32_9TELE</name>
<organism evidence="1 2">
    <name type="scientific">Alosa alosa</name>
    <name type="common">allis shad</name>
    <dbReference type="NCBI Taxonomy" id="278164"/>
    <lineage>
        <taxon>Eukaryota</taxon>
        <taxon>Metazoa</taxon>
        <taxon>Chordata</taxon>
        <taxon>Craniata</taxon>
        <taxon>Vertebrata</taxon>
        <taxon>Euteleostomi</taxon>
        <taxon>Actinopterygii</taxon>
        <taxon>Neopterygii</taxon>
        <taxon>Teleostei</taxon>
        <taxon>Clupei</taxon>
        <taxon>Clupeiformes</taxon>
        <taxon>Clupeoidei</taxon>
        <taxon>Clupeidae</taxon>
        <taxon>Alosa</taxon>
    </lineage>
</organism>
<dbReference type="AlphaFoldDB" id="A0AAV6GK32"/>
<dbReference type="EMBL" id="JADWDJ010000010">
    <property type="protein sequence ID" value="KAG5275189.1"/>
    <property type="molecule type" value="Genomic_DNA"/>
</dbReference>
<keyword evidence="2" id="KW-1185">Reference proteome</keyword>
<accession>A0AAV6GK32</accession>